<evidence type="ECO:0000313" key="1">
    <source>
        <dbReference type="EMBL" id="KAK8099811.1"/>
    </source>
</evidence>
<sequence length="201" mass="22358">MAAYPNGLERSQFHVRILRYDLGPLACVVYGEGDATIAPYGDFAAATPDSADIIPAPDNGSATVVVRGRLTPQKHAVELKMWNSNPRERLRAKQQMWLNRSKYLVSGYRARGATGSAAIGDPWEDVQDYMAQDDAQSALDKLLLLIPDLRAAVRASRNKQVTLVFREGPCDTVEVYKNNEQDSLVSQAMINKLWDTPRHKT</sequence>
<gene>
    <name evidence="1" type="ORF">PG999_010185</name>
</gene>
<dbReference type="Proteomes" id="UP001392437">
    <property type="component" value="Unassembled WGS sequence"/>
</dbReference>
<reference evidence="1 2" key="1">
    <citation type="submission" date="2023-01" db="EMBL/GenBank/DDBJ databases">
        <title>Analysis of 21 Apiospora genomes using comparative genomics revels a genus with tremendous synthesis potential of carbohydrate active enzymes and secondary metabolites.</title>
        <authorList>
            <person name="Sorensen T."/>
        </authorList>
    </citation>
    <scope>NUCLEOTIDE SEQUENCE [LARGE SCALE GENOMIC DNA]</scope>
    <source>
        <strain evidence="1 2">CBS 117206</strain>
    </source>
</reference>
<dbReference type="PANTHER" id="PTHR35179">
    <property type="entry name" value="PROTEIN CBG02620"/>
    <property type="match status" value="1"/>
</dbReference>
<name>A0AAW0QBU3_9PEZI</name>
<comment type="caution">
    <text evidence="1">The sequence shown here is derived from an EMBL/GenBank/DDBJ whole genome shotgun (WGS) entry which is preliminary data.</text>
</comment>
<evidence type="ECO:0000313" key="2">
    <source>
        <dbReference type="Proteomes" id="UP001392437"/>
    </source>
</evidence>
<dbReference type="AlphaFoldDB" id="A0AAW0QBU3"/>
<protein>
    <submittedName>
        <fullName evidence="1">Uncharacterized protein</fullName>
    </submittedName>
</protein>
<organism evidence="1 2">
    <name type="scientific">Apiospora kogelbergensis</name>
    <dbReference type="NCBI Taxonomy" id="1337665"/>
    <lineage>
        <taxon>Eukaryota</taxon>
        <taxon>Fungi</taxon>
        <taxon>Dikarya</taxon>
        <taxon>Ascomycota</taxon>
        <taxon>Pezizomycotina</taxon>
        <taxon>Sordariomycetes</taxon>
        <taxon>Xylariomycetidae</taxon>
        <taxon>Amphisphaeriales</taxon>
        <taxon>Apiosporaceae</taxon>
        <taxon>Apiospora</taxon>
    </lineage>
</organism>
<keyword evidence="2" id="KW-1185">Reference proteome</keyword>
<proteinExistence type="predicted"/>
<accession>A0AAW0QBU3</accession>
<dbReference type="EMBL" id="JAQQWP010000009">
    <property type="protein sequence ID" value="KAK8099811.1"/>
    <property type="molecule type" value="Genomic_DNA"/>
</dbReference>
<dbReference type="PANTHER" id="PTHR35179:SF1">
    <property type="entry name" value="INTEGRAL MEMBRANE PROTEIN"/>
    <property type="match status" value="1"/>
</dbReference>